<evidence type="ECO:0000313" key="2">
    <source>
        <dbReference type="Proteomes" id="UP000006038"/>
    </source>
</evidence>
<protein>
    <submittedName>
        <fullName evidence="1">Uncharacterized protein</fullName>
    </submittedName>
</protein>
<dbReference type="HOGENOM" id="CLU_2820128_0_0_1"/>
<dbReference type="AlphaFoldDB" id="J3KZZ4"/>
<dbReference type="EnsemblPlants" id="OB01G25500.1">
    <property type="protein sequence ID" value="OB01G25500.1"/>
    <property type="gene ID" value="OB01G25500"/>
</dbReference>
<proteinExistence type="predicted"/>
<dbReference type="Gramene" id="OB01G25500.1">
    <property type="protein sequence ID" value="OB01G25500.1"/>
    <property type="gene ID" value="OB01G25500"/>
</dbReference>
<reference evidence="1" key="2">
    <citation type="submission" date="2013-04" db="UniProtKB">
        <authorList>
            <consortium name="EnsemblPlants"/>
        </authorList>
    </citation>
    <scope>IDENTIFICATION</scope>
</reference>
<sequence length="67" mass="7446">LILSKLKLPPGNEDTDSIILSRDILSLTCEPYMCLDPRGTHMSVTDCHGRISLNPRTGNEIPQYCTT</sequence>
<organism evidence="1">
    <name type="scientific">Oryza brachyantha</name>
    <name type="common">malo sina</name>
    <dbReference type="NCBI Taxonomy" id="4533"/>
    <lineage>
        <taxon>Eukaryota</taxon>
        <taxon>Viridiplantae</taxon>
        <taxon>Streptophyta</taxon>
        <taxon>Embryophyta</taxon>
        <taxon>Tracheophyta</taxon>
        <taxon>Spermatophyta</taxon>
        <taxon>Magnoliopsida</taxon>
        <taxon>Liliopsida</taxon>
        <taxon>Poales</taxon>
        <taxon>Poaceae</taxon>
        <taxon>BOP clade</taxon>
        <taxon>Oryzoideae</taxon>
        <taxon>Oryzeae</taxon>
        <taxon>Oryzinae</taxon>
        <taxon>Oryza</taxon>
    </lineage>
</organism>
<evidence type="ECO:0000313" key="1">
    <source>
        <dbReference type="EnsemblPlants" id="OB01G25500.1"/>
    </source>
</evidence>
<name>J3KZZ4_ORYBR</name>
<dbReference type="Proteomes" id="UP000006038">
    <property type="component" value="Chromosome 1"/>
</dbReference>
<accession>J3KZZ4</accession>
<keyword evidence="2" id="KW-1185">Reference proteome</keyword>
<reference evidence="1" key="1">
    <citation type="journal article" date="2013" name="Nat. Commun.">
        <title>Whole-genome sequencing of Oryza brachyantha reveals mechanisms underlying Oryza genome evolution.</title>
        <authorList>
            <person name="Chen J."/>
            <person name="Huang Q."/>
            <person name="Gao D."/>
            <person name="Wang J."/>
            <person name="Lang Y."/>
            <person name="Liu T."/>
            <person name="Li B."/>
            <person name="Bai Z."/>
            <person name="Luis Goicoechea J."/>
            <person name="Liang C."/>
            <person name="Chen C."/>
            <person name="Zhang W."/>
            <person name="Sun S."/>
            <person name="Liao Y."/>
            <person name="Zhang X."/>
            <person name="Yang L."/>
            <person name="Song C."/>
            <person name="Wang M."/>
            <person name="Shi J."/>
            <person name="Liu G."/>
            <person name="Liu J."/>
            <person name="Zhou H."/>
            <person name="Zhou W."/>
            <person name="Yu Q."/>
            <person name="An N."/>
            <person name="Chen Y."/>
            <person name="Cai Q."/>
            <person name="Wang B."/>
            <person name="Liu B."/>
            <person name="Min J."/>
            <person name="Huang Y."/>
            <person name="Wu H."/>
            <person name="Li Z."/>
            <person name="Zhang Y."/>
            <person name="Yin Y."/>
            <person name="Song W."/>
            <person name="Jiang J."/>
            <person name="Jackson S.A."/>
            <person name="Wing R.A."/>
            <person name="Wang J."/>
            <person name="Chen M."/>
        </authorList>
    </citation>
    <scope>NUCLEOTIDE SEQUENCE [LARGE SCALE GENOMIC DNA]</scope>
    <source>
        <strain evidence="1">cv. IRGC 101232</strain>
    </source>
</reference>